<protein>
    <submittedName>
        <fullName evidence="1">Uncharacterized protein</fullName>
    </submittedName>
</protein>
<evidence type="ECO:0000313" key="1">
    <source>
        <dbReference type="EMBL" id="PMD59595.1"/>
    </source>
</evidence>
<keyword evidence="2" id="KW-1185">Reference proteome</keyword>
<name>A0A2J6T9B2_9HELO</name>
<dbReference type="Proteomes" id="UP000235371">
    <property type="component" value="Unassembled WGS sequence"/>
</dbReference>
<dbReference type="AlphaFoldDB" id="A0A2J6T9B2"/>
<dbReference type="EMBL" id="KZ613813">
    <property type="protein sequence ID" value="PMD59595.1"/>
    <property type="molecule type" value="Genomic_DNA"/>
</dbReference>
<reference evidence="1 2" key="1">
    <citation type="submission" date="2016-04" db="EMBL/GenBank/DDBJ databases">
        <title>A degradative enzymes factory behind the ericoid mycorrhizal symbiosis.</title>
        <authorList>
            <consortium name="DOE Joint Genome Institute"/>
            <person name="Martino E."/>
            <person name="Morin E."/>
            <person name="Grelet G."/>
            <person name="Kuo A."/>
            <person name="Kohler A."/>
            <person name="Daghino S."/>
            <person name="Barry K."/>
            <person name="Choi C."/>
            <person name="Cichocki N."/>
            <person name="Clum A."/>
            <person name="Copeland A."/>
            <person name="Hainaut M."/>
            <person name="Haridas S."/>
            <person name="Labutti K."/>
            <person name="Lindquist E."/>
            <person name="Lipzen A."/>
            <person name="Khouja H.-R."/>
            <person name="Murat C."/>
            <person name="Ohm R."/>
            <person name="Olson A."/>
            <person name="Spatafora J."/>
            <person name="Veneault-Fourrey C."/>
            <person name="Henrissat B."/>
            <person name="Grigoriev I."/>
            <person name="Martin F."/>
            <person name="Perotto S."/>
        </authorList>
    </citation>
    <scope>NUCLEOTIDE SEQUENCE [LARGE SCALE GENOMIC DNA]</scope>
    <source>
        <strain evidence="1 2">E</strain>
    </source>
</reference>
<proteinExistence type="predicted"/>
<dbReference type="GeneID" id="36580645"/>
<accession>A0A2J6T9B2</accession>
<gene>
    <name evidence="1" type="ORF">K444DRAFT_406533</name>
</gene>
<dbReference type="InParanoid" id="A0A2J6T9B2"/>
<sequence length="104" mass="11359">MPKAPYSNQKGNGLAALGVSRPGGSQLYELERPNHLCYQNCIFNHCHEPQAPPPPRWKSDTPQLGGNFIGRSGLEPCGTGSMNDQVGYEIEYPSAYILETQAPL</sequence>
<dbReference type="RefSeq" id="XP_024736499.1">
    <property type="nucleotide sequence ID" value="XM_024872565.1"/>
</dbReference>
<organism evidence="1 2">
    <name type="scientific">Hyaloscypha bicolor E</name>
    <dbReference type="NCBI Taxonomy" id="1095630"/>
    <lineage>
        <taxon>Eukaryota</taxon>
        <taxon>Fungi</taxon>
        <taxon>Dikarya</taxon>
        <taxon>Ascomycota</taxon>
        <taxon>Pezizomycotina</taxon>
        <taxon>Leotiomycetes</taxon>
        <taxon>Helotiales</taxon>
        <taxon>Hyaloscyphaceae</taxon>
        <taxon>Hyaloscypha</taxon>
        <taxon>Hyaloscypha bicolor</taxon>
    </lineage>
</organism>
<evidence type="ECO:0000313" key="2">
    <source>
        <dbReference type="Proteomes" id="UP000235371"/>
    </source>
</evidence>